<name>A0ABR2BTE6_9ROSI</name>
<comment type="caution">
    <text evidence="2">The sequence shown here is derived from an EMBL/GenBank/DDBJ whole genome shotgun (WGS) entry which is preliminary data.</text>
</comment>
<evidence type="ECO:0000313" key="2">
    <source>
        <dbReference type="EMBL" id="KAK8510391.1"/>
    </source>
</evidence>
<keyword evidence="3" id="KW-1185">Reference proteome</keyword>
<dbReference type="CDD" id="cd00118">
    <property type="entry name" value="LysM"/>
    <property type="match status" value="1"/>
</dbReference>
<feature type="signal peptide" evidence="1">
    <location>
        <begin position="1"/>
        <end position="29"/>
    </location>
</feature>
<dbReference type="InterPro" id="IPR018392">
    <property type="entry name" value="LysM"/>
</dbReference>
<proteinExistence type="predicted"/>
<dbReference type="EMBL" id="JBBPBM010000086">
    <property type="protein sequence ID" value="KAK8510391.1"/>
    <property type="molecule type" value="Genomic_DNA"/>
</dbReference>
<dbReference type="Proteomes" id="UP001472677">
    <property type="component" value="Unassembled WGS sequence"/>
</dbReference>
<feature type="chain" id="PRO_5046341850" description="LysM domain-containing protein" evidence="1">
    <location>
        <begin position="30"/>
        <end position="94"/>
    </location>
</feature>
<evidence type="ECO:0000256" key="1">
    <source>
        <dbReference type="SAM" id="SignalP"/>
    </source>
</evidence>
<evidence type="ECO:0008006" key="4">
    <source>
        <dbReference type="Google" id="ProtNLM"/>
    </source>
</evidence>
<protein>
    <recommendedName>
        <fullName evidence="4">LysM domain-containing protein</fullName>
    </recommendedName>
</protein>
<reference evidence="2 3" key="1">
    <citation type="journal article" date="2024" name="G3 (Bethesda)">
        <title>Genome assembly of Hibiscus sabdariffa L. provides insights into metabolisms of medicinal natural products.</title>
        <authorList>
            <person name="Kim T."/>
        </authorList>
    </citation>
    <scope>NUCLEOTIDE SEQUENCE [LARGE SCALE GENOMIC DNA]</scope>
    <source>
        <strain evidence="2">TK-2024</strain>
        <tissue evidence="2">Old leaves</tissue>
    </source>
</reference>
<gene>
    <name evidence="2" type="ORF">V6N12_011760</name>
</gene>
<sequence length="94" mass="10536">MGKSNSKVSMYLSFVVLVSLLLIINMAESRLSQFGHGKAKAFTPTCVSIYAQQEGDTCFSISQAFNLTATQSQSQLPQNLCWRMALRQWFSHLI</sequence>
<accession>A0ABR2BTE6</accession>
<evidence type="ECO:0000313" key="3">
    <source>
        <dbReference type="Proteomes" id="UP001472677"/>
    </source>
</evidence>
<keyword evidence="1" id="KW-0732">Signal</keyword>
<organism evidence="2 3">
    <name type="scientific">Hibiscus sabdariffa</name>
    <name type="common">roselle</name>
    <dbReference type="NCBI Taxonomy" id="183260"/>
    <lineage>
        <taxon>Eukaryota</taxon>
        <taxon>Viridiplantae</taxon>
        <taxon>Streptophyta</taxon>
        <taxon>Embryophyta</taxon>
        <taxon>Tracheophyta</taxon>
        <taxon>Spermatophyta</taxon>
        <taxon>Magnoliopsida</taxon>
        <taxon>eudicotyledons</taxon>
        <taxon>Gunneridae</taxon>
        <taxon>Pentapetalae</taxon>
        <taxon>rosids</taxon>
        <taxon>malvids</taxon>
        <taxon>Malvales</taxon>
        <taxon>Malvaceae</taxon>
        <taxon>Malvoideae</taxon>
        <taxon>Hibiscus</taxon>
    </lineage>
</organism>